<organism evidence="4 5">
    <name type="scientific">Albimonas donghaensis</name>
    <dbReference type="NCBI Taxonomy" id="356660"/>
    <lineage>
        <taxon>Bacteria</taxon>
        <taxon>Pseudomonadati</taxon>
        <taxon>Pseudomonadota</taxon>
        <taxon>Alphaproteobacteria</taxon>
        <taxon>Rhodobacterales</taxon>
        <taxon>Paracoccaceae</taxon>
        <taxon>Albimonas</taxon>
    </lineage>
</organism>
<dbReference type="InterPro" id="IPR023799">
    <property type="entry name" value="RbfA_dom_sf"/>
</dbReference>
<comment type="function">
    <text evidence="2">One of several proteins that assist in the late maturation steps of the functional core of the 30S ribosomal subunit. Associates with free 30S ribosomal subunits (but not with 30S subunits that are part of 70S ribosomes or polysomes). Required for efficient processing of 16S rRNA. May interact with the 5'-terminal helix region of 16S rRNA.</text>
</comment>
<keyword evidence="1 2" id="KW-0690">Ribosome biogenesis</keyword>
<evidence type="ECO:0000256" key="1">
    <source>
        <dbReference type="ARBA" id="ARBA00022517"/>
    </source>
</evidence>
<dbReference type="RefSeq" id="WP_092681441.1">
    <property type="nucleotide sequence ID" value="NZ_FNMZ01000003.1"/>
</dbReference>
<protein>
    <recommendedName>
        <fullName evidence="2">Ribosome-binding factor A</fullName>
    </recommendedName>
</protein>
<dbReference type="InterPro" id="IPR000238">
    <property type="entry name" value="RbfA"/>
</dbReference>
<evidence type="ECO:0000313" key="4">
    <source>
        <dbReference type="EMBL" id="SDX06908.1"/>
    </source>
</evidence>
<dbReference type="SUPFAM" id="SSF89919">
    <property type="entry name" value="Ribosome-binding factor A, RbfA"/>
    <property type="match status" value="1"/>
</dbReference>
<comment type="similarity">
    <text evidence="2">Belongs to the RbfA family.</text>
</comment>
<comment type="subunit">
    <text evidence="2">Monomer. Binds 30S ribosomal subunits, but not 50S ribosomal subunits or 70S ribosomes.</text>
</comment>
<dbReference type="STRING" id="356660.SAMN05444336_103200"/>
<dbReference type="InterPro" id="IPR020053">
    <property type="entry name" value="Ribosome-bd_factorA_CS"/>
</dbReference>
<dbReference type="Pfam" id="PF02033">
    <property type="entry name" value="RBFA"/>
    <property type="match status" value="1"/>
</dbReference>
<name>A0A1H2YQ07_9RHOB</name>
<dbReference type="PANTHER" id="PTHR33515:SF1">
    <property type="entry name" value="RIBOSOME-BINDING FACTOR A, CHLOROPLASTIC-RELATED"/>
    <property type="match status" value="1"/>
</dbReference>
<dbReference type="OrthoDB" id="9805051at2"/>
<keyword evidence="5" id="KW-1185">Reference proteome</keyword>
<dbReference type="NCBIfam" id="NF001802">
    <property type="entry name" value="PRK00521.2-5"/>
    <property type="match status" value="1"/>
</dbReference>
<evidence type="ECO:0000256" key="3">
    <source>
        <dbReference type="SAM" id="MobiDB-lite"/>
    </source>
</evidence>
<keyword evidence="2" id="KW-0963">Cytoplasm</keyword>
<sequence length="143" mass="16365">MSNPRHGAGRGPSQRQLKVGELVRRTIADVLMRGDLHDPELERFSITVSEARVSPDLRHADIYVMPLGGVGVEEVLVLLARNSHELRRAVTREIKLKYSPALRFHEDRSFDQMDETRRLLDEPRVRRDLDEEADGDADENGDR</sequence>
<feature type="region of interest" description="Disordered" evidence="3">
    <location>
        <begin position="115"/>
        <end position="143"/>
    </location>
</feature>
<dbReference type="Gene3D" id="3.30.300.20">
    <property type="match status" value="1"/>
</dbReference>
<dbReference type="GO" id="GO:0005829">
    <property type="term" value="C:cytosol"/>
    <property type="evidence" value="ECO:0007669"/>
    <property type="project" value="TreeGrafter"/>
</dbReference>
<accession>A0A1H2YQ07</accession>
<dbReference type="PROSITE" id="PS01319">
    <property type="entry name" value="RBFA"/>
    <property type="match status" value="1"/>
</dbReference>
<dbReference type="HAMAP" id="MF_00003">
    <property type="entry name" value="RbfA"/>
    <property type="match status" value="1"/>
</dbReference>
<reference evidence="4 5" key="1">
    <citation type="submission" date="2016-10" db="EMBL/GenBank/DDBJ databases">
        <authorList>
            <person name="de Groot N.N."/>
        </authorList>
    </citation>
    <scope>NUCLEOTIDE SEQUENCE [LARGE SCALE GENOMIC DNA]</scope>
    <source>
        <strain evidence="4 5">DSM 17890</strain>
    </source>
</reference>
<dbReference type="AlphaFoldDB" id="A0A1H2YQ07"/>
<feature type="compositionally biased region" description="Basic and acidic residues" evidence="3">
    <location>
        <begin position="115"/>
        <end position="129"/>
    </location>
</feature>
<comment type="subcellular location">
    <subcellularLocation>
        <location evidence="2">Cytoplasm</location>
    </subcellularLocation>
</comment>
<dbReference type="GO" id="GO:0043024">
    <property type="term" value="F:ribosomal small subunit binding"/>
    <property type="evidence" value="ECO:0007669"/>
    <property type="project" value="TreeGrafter"/>
</dbReference>
<dbReference type="EMBL" id="FNMZ01000003">
    <property type="protein sequence ID" value="SDX06908.1"/>
    <property type="molecule type" value="Genomic_DNA"/>
</dbReference>
<proteinExistence type="inferred from homology"/>
<evidence type="ECO:0000313" key="5">
    <source>
        <dbReference type="Proteomes" id="UP000199118"/>
    </source>
</evidence>
<dbReference type="InterPro" id="IPR015946">
    <property type="entry name" value="KH_dom-like_a/b"/>
</dbReference>
<dbReference type="GO" id="GO:0030490">
    <property type="term" value="P:maturation of SSU-rRNA"/>
    <property type="evidence" value="ECO:0007669"/>
    <property type="project" value="UniProtKB-UniRule"/>
</dbReference>
<dbReference type="PANTHER" id="PTHR33515">
    <property type="entry name" value="RIBOSOME-BINDING FACTOR A, CHLOROPLASTIC-RELATED"/>
    <property type="match status" value="1"/>
</dbReference>
<evidence type="ECO:0000256" key="2">
    <source>
        <dbReference type="HAMAP-Rule" id="MF_00003"/>
    </source>
</evidence>
<dbReference type="Proteomes" id="UP000199118">
    <property type="component" value="Unassembled WGS sequence"/>
</dbReference>
<feature type="compositionally biased region" description="Acidic residues" evidence="3">
    <location>
        <begin position="130"/>
        <end position="143"/>
    </location>
</feature>
<gene>
    <name evidence="2" type="primary">rbfA</name>
    <name evidence="4" type="ORF">SAMN05444336_103200</name>
</gene>